<protein>
    <submittedName>
        <fullName evidence="1">Uncharacterized protein</fullName>
    </submittedName>
</protein>
<evidence type="ECO:0000313" key="2">
    <source>
        <dbReference type="Proteomes" id="UP001187734"/>
    </source>
</evidence>
<keyword evidence="2" id="KW-1185">Reference proteome</keyword>
<dbReference type="AlphaFoldDB" id="A0AAE8SQ23"/>
<comment type="caution">
    <text evidence="1">The sequence shown here is derived from an EMBL/GenBank/DDBJ whole genome shotgun (WGS) entry which is preliminary data.</text>
</comment>
<dbReference type="Proteomes" id="UP001187734">
    <property type="component" value="Unassembled WGS sequence"/>
</dbReference>
<accession>A0AAE8SQ23</accession>
<organism evidence="1 2">
    <name type="scientific">Fusarium torulosum</name>
    <dbReference type="NCBI Taxonomy" id="33205"/>
    <lineage>
        <taxon>Eukaryota</taxon>
        <taxon>Fungi</taxon>
        <taxon>Dikarya</taxon>
        <taxon>Ascomycota</taxon>
        <taxon>Pezizomycotina</taxon>
        <taxon>Sordariomycetes</taxon>
        <taxon>Hypocreomycetidae</taxon>
        <taxon>Hypocreales</taxon>
        <taxon>Nectriaceae</taxon>
        <taxon>Fusarium</taxon>
    </lineage>
</organism>
<proteinExistence type="predicted"/>
<name>A0AAE8SQ23_9HYPO</name>
<reference evidence="1" key="1">
    <citation type="submission" date="2018-03" db="EMBL/GenBank/DDBJ databases">
        <authorList>
            <person name="Guldener U."/>
        </authorList>
    </citation>
    <scope>NUCLEOTIDE SEQUENCE</scope>
</reference>
<dbReference type="EMBL" id="ONZP01000896">
    <property type="protein sequence ID" value="SPJ91935.1"/>
    <property type="molecule type" value="Genomic_DNA"/>
</dbReference>
<sequence length="21" mass="2496">MDLIYYPAYILVKFVISNLGY</sequence>
<gene>
    <name evidence="1" type="ORF">FTOL_13589</name>
</gene>
<evidence type="ECO:0000313" key="1">
    <source>
        <dbReference type="EMBL" id="SPJ91935.1"/>
    </source>
</evidence>